<keyword evidence="3" id="KW-0862">Zinc</keyword>
<dbReference type="CDD" id="cd16495">
    <property type="entry name" value="RING_CH-C4HC3_MARCH"/>
    <property type="match status" value="1"/>
</dbReference>
<protein>
    <recommendedName>
        <fullName evidence="5">RING-CH-type domain-containing protein</fullName>
    </recommendedName>
</protein>
<keyword evidence="4" id="KW-0472">Membrane</keyword>
<evidence type="ECO:0000256" key="4">
    <source>
        <dbReference type="SAM" id="Phobius"/>
    </source>
</evidence>
<dbReference type="Gene3D" id="3.30.40.10">
    <property type="entry name" value="Zinc/RING finger domain, C3HC4 (zinc finger)"/>
    <property type="match status" value="1"/>
</dbReference>
<keyword evidence="7" id="KW-1185">Reference proteome</keyword>
<dbReference type="InterPro" id="IPR033275">
    <property type="entry name" value="MARCH-like"/>
</dbReference>
<reference evidence="6 7" key="1">
    <citation type="journal article" date="2024" name="G3 (Bethesda)">
        <title>Genome assembly of Hibiscus sabdariffa L. provides insights into metabolisms of medicinal natural products.</title>
        <authorList>
            <person name="Kim T."/>
        </authorList>
    </citation>
    <scope>NUCLEOTIDE SEQUENCE [LARGE SCALE GENOMIC DNA]</scope>
    <source>
        <strain evidence="6">TK-2024</strain>
        <tissue evidence="6">Old leaves</tissue>
    </source>
</reference>
<feature type="domain" description="RING-CH-type" evidence="5">
    <location>
        <begin position="56"/>
        <end position="125"/>
    </location>
</feature>
<organism evidence="6 7">
    <name type="scientific">Hibiscus sabdariffa</name>
    <name type="common">roselle</name>
    <dbReference type="NCBI Taxonomy" id="183260"/>
    <lineage>
        <taxon>Eukaryota</taxon>
        <taxon>Viridiplantae</taxon>
        <taxon>Streptophyta</taxon>
        <taxon>Embryophyta</taxon>
        <taxon>Tracheophyta</taxon>
        <taxon>Spermatophyta</taxon>
        <taxon>Magnoliopsida</taxon>
        <taxon>eudicotyledons</taxon>
        <taxon>Gunneridae</taxon>
        <taxon>Pentapetalae</taxon>
        <taxon>rosids</taxon>
        <taxon>malvids</taxon>
        <taxon>Malvales</taxon>
        <taxon>Malvaceae</taxon>
        <taxon>Malvoideae</taxon>
        <taxon>Hibiscus</taxon>
    </lineage>
</organism>
<gene>
    <name evidence="6" type="ORF">V6N11_015229</name>
</gene>
<evidence type="ECO:0000256" key="2">
    <source>
        <dbReference type="ARBA" id="ARBA00022771"/>
    </source>
</evidence>
<dbReference type="InterPro" id="IPR022143">
    <property type="entry name" value="DUF3675"/>
</dbReference>
<evidence type="ECO:0000259" key="5">
    <source>
        <dbReference type="PROSITE" id="PS51292"/>
    </source>
</evidence>
<proteinExistence type="predicted"/>
<dbReference type="PANTHER" id="PTHR23012:SF215">
    <property type="entry name" value="RING_FYVE_PHD ZINC FINGER SUPERFAMILY PROTEIN"/>
    <property type="match status" value="1"/>
</dbReference>
<dbReference type="PANTHER" id="PTHR23012">
    <property type="entry name" value="RING/FYVE/PHD ZINC FINGER DOMAIN-CONTAINING"/>
    <property type="match status" value="1"/>
</dbReference>
<keyword evidence="1" id="KW-0479">Metal-binding</keyword>
<comment type="caution">
    <text evidence="6">The sequence shown here is derived from an EMBL/GenBank/DDBJ whole genome shotgun (WGS) entry which is preliminary data.</text>
</comment>
<evidence type="ECO:0000313" key="6">
    <source>
        <dbReference type="EMBL" id="KAK9040050.1"/>
    </source>
</evidence>
<dbReference type="Pfam" id="PF12428">
    <property type="entry name" value="DUF3675"/>
    <property type="match status" value="1"/>
</dbReference>
<evidence type="ECO:0000256" key="3">
    <source>
        <dbReference type="ARBA" id="ARBA00022833"/>
    </source>
</evidence>
<dbReference type="InterPro" id="IPR011016">
    <property type="entry name" value="Znf_RING-CH"/>
</dbReference>
<dbReference type="EMBL" id="JBBPBN010000004">
    <property type="protein sequence ID" value="KAK9040050.1"/>
    <property type="molecule type" value="Genomic_DNA"/>
</dbReference>
<feature type="transmembrane region" description="Helical" evidence="4">
    <location>
        <begin position="169"/>
        <end position="190"/>
    </location>
</feature>
<dbReference type="SUPFAM" id="SSF57850">
    <property type="entry name" value="RING/U-box"/>
    <property type="match status" value="1"/>
</dbReference>
<keyword evidence="4" id="KW-1133">Transmembrane helix</keyword>
<sequence length="274" mass="30366">MSDQLALCVDRLSTTETLQAAASSEKDNDSSIAAGPDVCAIRVEEVKGHDPCDEKEVFLQTAECRICQDEDRIKNLEAPCSCSGTLKFAHRECVQRWCNEKGDVTFLHIYDNGVCLVCSVTNRDILHLRLRLSQSERISSGVPLRVPEPRILEPGYDEYSGNDSSGTEFFRAAAITLVALLFLRHALYLINGDTDDDDISRYIWVSVLRAAAFLIPCYIVAWIISILHWRREQQETATIAAANVAITIQAPQTQAARNSIASGPSVTPQQEPLQ</sequence>
<accession>A0ABR2TRG9</accession>
<dbReference type="PROSITE" id="PS51292">
    <property type="entry name" value="ZF_RING_CH"/>
    <property type="match status" value="1"/>
</dbReference>
<dbReference type="Pfam" id="PF12906">
    <property type="entry name" value="RINGv"/>
    <property type="match status" value="1"/>
</dbReference>
<dbReference type="SMART" id="SM00744">
    <property type="entry name" value="RINGv"/>
    <property type="match status" value="1"/>
</dbReference>
<name>A0ABR2TRG9_9ROSI</name>
<dbReference type="Proteomes" id="UP001396334">
    <property type="component" value="Unassembled WGS sequence"/>
</dbReference>
<dbReference type="InterPro" id="IPR013083">
    <property type="entry name" value="Znf_RING/FYVE/PHD"/>
</dbReference>
<evidence type="ECO:0000256" key="1">
    <source>
        <dbReference type="ARBA" id="ARBA00022723"/>
    </source>
</evidence>
<keyword evidence="2" id="KW-0863">Zinc-finger</keyword>
<feature type="transmembrane region" description="Helical" evidence="4">
    <location>
        <begin position="202"/>
        <end position="224"/>
    </location>
</feature>
<keyword evidence="4" id="KW-0812">Transmembrane</keyword>
<evidence type="ECO:0000313" key="7">
    <source>
        <dbReference type="Proteomes" id="UP001396334"/>
    </source>
</evidence>